<accession>A0AAV4AJ08</accession>
<comment type="similarity">
    <text evidence="1">Belongs to the peptidase S10 family.</text>
</comment>
<reference evidence="7 8" key="1">
    <citation type="journal article" date="2021" name="Elife">
        <title>Chloroplast acquisition without the gene transfer in kleptoplastic sea slugs, Plakobranchus ocellatus.</title>
        <authorList>
            <person name="Maeda T."/>
            <person name="Takahashi S."/>
            <person name="Yoshida T."/>
            <person name="Shimamura S."/>
            <person name="Takaki Y."/>
            <person name="Nagai Y."/>
            <person name="Toyoda A."/>
            <person name="Suzuki Y."/>
            <person name="Arimoto A."/>
            <person name="Ishii H."/>
            <person name="Satoh N."/>
            <person name="Nishiyama T."/>
            <person name="Hasebe M."/>
            <person name="Maruyama T."/>
            <person name="Minagawa J."/>
            <person name="Obokata J."/>
            <person name="Shigenobu S."/>
        </authorList>
    </citation>
    <scope>NUCLEOTIDE SEQUENCE [LARGE SCALE GENOMIC DNA]</scope>
</reference>
<keyword evidence="4" id="KW-0732">Signal</keyword>
<keyword evidence="8" id="KW-1185">Reference proteome</keyword>
<gene>
    <name evidence="7" type="ORF">PoB_003372800</name>
</gene>
<proteinExistence type="inferred from homology"/>
<dbReference type="GO" id="GO:0004185">
    <property type="term" value="F:serine-type carboxypeptidase activity"/>
    <property type="evidence" value="ECO:0007669"/>
    <property type="project" value="InterPro"/>
</dbReference>
<evidence type="ECO:0000256" key="2">
    <source>
        <dbReference type="ARBA" id="ARBA00022645"/>
    </source>
</evidence>
<organism evidence="7 8">
    <name type="scientific">Plakobranchus ocellatus</name>
    <dbReference type="NCBI Taxonomy" id="259542"/>
    <lineage>
        <taxon>Eukaryota</taxon>
        <taxon>Metazoa</taxon>
        <taxon>Spiralia</taxon>
        <taxon>Lophotrochozoa</taxon>
        <taxon>Mollusca</taxon>
        <taxon>Gastropoda</taxon>
        <taxon>Heterobranchia</taxon>
        <taxon>Euthyneura</taxon>
        <taxon>Panpulmonata</taxon>
        <taxon>Sacoglossa</taxon>
        <taxon>Placobranchoidea</taxon>
        <taxon>Plakobranchidae</taxon>
        <taxon>Plakobranchus</taxon>
    </lineage>
</organism>
<keyword evidence="3" id="KW-0645">Protease</keyword>
<keyword evidence="2 7" id="KW-0121">Carboxypeptidase</keyword>
<dbReference type="InterPro" id="IPR001563">
    <property type="entry name" value="Peptidase_S10"/>
</dbReference>
<dbReference type="InterPro" id="IPR029058">
    <property type="entry name" value="AB_hydrolase_fold"/>
</dbReference>
<dbReference type="GO" id="GO:0006508">
    <property type="term" value="P:proteolysis"/>
    <property type="evidence" value="ECO:0007669"/>
    <property type="project" value="UniProtKB-KW"/>
</dbReference>
<dbReference type="EMBL" id="BLXT01003846">
    <property type="protein sequence ID" value="GFO07223.1"/>
    <property type="molecule type" value="Genomic_DNA"/>
</dbReference>
<evidence type="ECO:0000256" key="5">
    <source>
        <dbReference type="ARBA" id="ARBA00022801"/>
    </source>
</evidence>
<dbReference type="Gene3D" id="3.40.50.1820">
    <property type="entry name" value="alpha/beta hydrolase"/>
    <property type="match status" value="1"/>
</dbReference>
<keyword evidence="5" id="KW-0378">Hydrolase</keyword>
<evidence type="ECO:0000313" key="8">
    <source>
        <dbReference type="Proteomes" id="UP000735302"/>
    </source>
</evidence>
<evidence type="ECO:0000313" key="7">
    <source>
        <dbReference type="EMBL" id="GFO07223.1"/>
    </source>
</evidence>
<dbReference type="AlphaFoldDB" id="A0AAV4AJ08"/>
<protein>
    <submittedName>
        <fullName evidence="7">Carboxypeptidase</fullName>
    </submittedName>
</protein>
<dbReference type="PANTHER" id="PTHR11802:SF472">
    <property type="entry name" value="SERINE CARBOXYPEPTIDASE CPVL-RELATED"/>
    <property type="match status" value="1"/>
</dbReference>
<dbReference type="Proteomes" id="UP000735302">
    <property type="component" value="Unassembled WGS sequence"/>
</dbReference>
<dbReference type="PRINTS" id="PR00724">
    <property type="entry name" value="CRBOXYPTASEC"/>
</dbReference>
<name>A0AAV4AJ08_9GAST</name>
<dbReference type="Pfam" id="PF00450">
    <property type="entry name" value="Peptidase_S10"/>
    <property type="match status" value="1"/>
</dbReference>
<keyword evidence="6" id="KW-0325">Glycoprotein</keyword>
<comment type="caution">
    <text evidence="7">The sequence shown here is derived from an EMBL/GenBank/DDBJ whole genome shotgun (WGS) entry which is preliminary data.</text>
</comment>
<dbReference type="PANTHER" id="PTHR11802">
    <property type="entry name" value="SERINE PROTEASE FAMILY S10 SERINE CARBOXYPEPTIDASE"/>
    <property type="match status" value="1"/>
</dbReference>
<dbReference type="SUPFAM" id="SSF53474">
    <property type="entry name" value="alpha/beta-Hydrolases"/>
    <property type="match status" value="1"/>
</dbReference>
<evidence type="ECO:0000256" key="4">
    <source>
        <dbReference type="ARBA" id="ARBA00022729"/>
    </source>
</evidence>
<evidence type="ECO:0000256" key="6">
    <source>
        <dbReference type="ARBA" id="ARBA00023180"/>
    </source>
</evidence>
<sequence>MKKTEVEIPKSYAGFLTVNATLDNHLFFWFFPSQERKDAPLLIWLSGGPGISSLVGAFGENGPLQPRTPPPGTDAKDVAGKFEARSGSWLGPFSLLYIDNPVGTGYSHSSSGPRITQEGYGQDLYECVEQFYKLFPAQLSNDLYVGGQSYAGKYVPVLAHLIHTALVENRTDIPLRGIYIGGPLFAPEIMFPANFEYIYNMGVISKYTRDTWRNATQAIVDEYLAGKINSRTAVNGILHMVFDTYAPYFDNYVFMKQMDYMTITDIMRSDRIRAAVHVGNLHYVAESKKVFEQLLPDIITSTIDKLAELLDADRYKVLIFSGDFDMIITVPMIDQGLMAMSWRRQVEYKHETRKMWYKPKPCNSDCPLYGYFSLTGPLCHVVVHGAGHMVPRDQLEISREMMLQFVQNGCINDSISHTPQK</sequence>
<evidence type="ECO:0000256" key="3">
    <source>
        <dbReference type="ARBA" id="ARBA00022670"/>
    </source>
</evidence>
<evidence type="ECO:0000256" key="1">
    <source>
        <dbReference type="ARBA" id="ARBA00009431"/>
    </source>
</evidence>